<feature type="compositionally biased region" description="Basic and acidic residues" evidence="7">
    <location>
        <begin position="59"/>
        <end position="76"/>
    </location>
</feature>
<feature type="transmembrane region" description="Helical" evidence="8">
    <location>
        <begin position="102"/>
        <end position="121"/>
    </location>
</feature>
<feature type="transmembrane region" description="Helical" evidence="8">
    <location>
        <begin position="448"/>
        <end position="467"/>
    </location>
</feature>
<feature type="transmembrane region" description="Helical" evidence="8">
    <location>
        <begin position="374"/>
        <end position="398"/>
    </location>
</feature>
<evidence type="ECO:0000256" key="1">
    <source>
        <dbReference type="ARBA" id="ARBA00004141"/>
    </source>
</evidence>
<dbReference type="EMBL" id="BSXN01000021">
    <property type="protein sequence ID" value="GME66685.1"/>
    <property type="molecule type" value="Genomic_DNA"/>
</dbReference>
<dbReference type="InterPro" id="IPR005829">
    <property type="entry name" value="Sugar_transporter_CS"/>
</dbReference>
<evidence type="ECO:0000256" key="7">
    <source>
        <dbReference type="SAM" id="MobiDB-lite"/>
    </source>
</evidence>
<dbReference type="AlphaFoldDB" id="A0A9W6SSZ5"/>
<proteinExistence type="inferred from homology"/>
<dbReference type="PROSITE" id="PS00216">
    <property type="entry name" value="SUGAR_TRANSPORT_1"/>
    <property type="match status" value="1"/>
</dbReference>
<accession>A0A9W6SSZ5</accession>
<dbReference type="Pfam" id="PF07690">
    <property type="entry name" value="MFS_1"/>
    <property type="match status" value="1"/>
</dbReference>
<evidence type="ECO:0000313" key="11">
    <source>
        <dbReference type="Proteomes" id="UP001165120"/>
    </source>
</evidence>
<feature type="transmembrane region" description="Helical" evidence="8">
    <location>
        <begin position="473"/>
        <end position="493"/>
    </location>
</feature>
<dbReference type="GO" id="GO:0005886">
    <property type="term" value="C:plasma membrane"/>
    <property type="evidence" value="ECO:0007669"/>
    <property type="project" value="TreeGrafter"/>
</dbReference>
<protein>
    <submittedName>
        <fullName evidence="10">Unnamed protein product</fullName>
    </submittedName>
</protein>
<comment type="similarity">
    <text evidence="6">Belongs to the major facilitator superfamily. CAR1 family.</text>
</comment>
<feature type="domain" description="Major facilitator superfamily (MFS) profile" evidence="9">
    <location>
        <begin position="103"/>
        <end position="565"/>
    </location>
</feature>
<feature type="transmembrane region" description="Helical" evidence="8">
    <location>
        <begin position="141"/>
        <end position="161"/>
    </location>
</feature>
<feature type="compositionally biased region" description="Basic and acidic residues" evidence="7">
    <location>
        <begin position="1"/>
        <end position="20"/>
    </location>
</feature>
<reference evidence="10" key="1">
    <citation type="submission" date="2023-04" db="EMBL/GenBank/DDBJ databases">
        <title>Candida boidinii NBRC 10035.</title>
        <authorList>
            <person name="Ichikawa N."/>
            <person name="Sato H."/>
            <person name="Tonouchi N."/>
        </authorList>
    </citation>
    <scope>NUCLEOTIDE SEQUENCE</scope>
    <source>
        <strain evidence="10">NBRC 10035</strain>
    </source>
</reference>
<dbReference type="PANTHER" id="PTHR23502:SF51">
    <property type="entry name" value="QUINIDINE RESISTANCE PROTEIN 1-RELATED"/>
    <property type="match status" value="1"/>
</dbReference>
<dbReference type="PROSITE" id="PS50850">
    <property type="entry name" value="MFS"/>
    <property type="match status" value="1"/>
</dbReference>
<dbReference type="Gene3D" id="1.20.1250.20">
    <property type="entry name" value="MFS general substrate transporter like domains"/>
    <property type="match status" value="1"/>
</dbReference>
<dbReference type="SUPFAM" id="SSF103473">
    <property type="entry name" value="MFS general substrate transporter"/>
    <property type="match status" value="1"/>
</dbReference>
<feature type="transmembrane region" description="Helical" evidence="8">
    <location>
        <begin position="192"/>
        <end position="215"/>
    </location>
</feature>
<feature type="transmembrane region" description="Helical" evidence="8">
    <location>
        <begin position="168"/>
        <end position="186"/>
    </location>
</feature>
<feature type="transmembrane region" description="Helical" evidence="8">
    <location>
        <begin position="332"/>
        <end position="354"/>
    </location>
</feature>
<dbReference type="GO" id="GO:0022857">
    <property type="term" value="F:transmembrane transporter activity"/>
    <property type="evidence" value="ECO:0007669"/>
    <property type="project" value="InterPro"/>
</dbReference>
<dbReference type="GO" id="GO:0042908">
    <property type="term" value="P:xenobiotic transport"/>
    <property type="evidence" value="ECO:0007669"/>
    <property type="project" value="UniProtKB-ARBA"/>
</dbReference>
<keyword evidence="2" id="KW-0813">Transport</keyword>
<organism evidence="10 11">
    <name type="scientific">Candida boidinii</name>
    <name type="common">Yeast</name>
    <dbReference type="NCBI Taxonomy" id="5477"/>
    <lineage>
        <taxon>Eukaryota</taxon>
        <taxon>Fungi</taxon>
        <taxon>Dikarya</taxon>
        <taxon>Ascomycota</taxon>
        <taxon>Saccharomycotina</taxon>
        <taxon>Pichiomycetes</taxon>
        <taxon>Pichiales</taxon>
        <taxon>Pichiaceae</taxon>
        <taxon>Ogataea</taxon>
        <taxon>Ogataea/Candida clade</taxon>
    </lineage>
</organism>
<evidence type="ECO:0000256" key="4">
    <source>
        <dbReference type="ARBA" id="ARBA00022989"/>
    </source>
</evidence>
<dbReference type="InterPro" id="IPR020846">
    <property type="entry name" value="MFS_dom"/>
</dbReference>
<name>A0A9W6SSZ5_CANBO</name>
<evidence type="ECO:0000256" key="2">
    <source>
        <dbReference type="ARBA" id="ARBA00022448"/>
    </source>
</evidence>
<sequence>MSGRYTSEDKSHRFYPKENPADVSGELEAQHSYINTQLTGDQLNMHESYQAYSGIENMEHKTESDGSEKDSEREENLIGTYADSDDESEAPYSILTKTEKNFMSLILACVGLCSSISMPIYFPVLTVIREKFDITIEQVNLTVVCYLVFQAIAPVFTSTLADHLGRRPTILGCLIFGAAANIGLAVSNAYWLILFLRCCLAAAVAPVISIGSGCVGDWTQRHERGTYMSIFSGFTLIGQGLAPFIGAVIDTWLGWRGIFWFSALVDGIVFLACFIFLPETKRSIVGNMSARPLKLINKSPIVMLQNKRLIDTSRSTVEVSVTKKKFNPLETLYLLGYKQVFLTLIPTAILFSTWTMSQTTLTTVLSDDYHYSTLKVGLCFFAPGMATIFGTLVSGKVIDKVYKRMKKQYNEKCLESNEKIDMGNIQNLQNNIPTPSSLPPFDLVRARLILYFIPSSLVGIAAIIYGWCVQKHVNVAPILVLAFLIAFGSMYPLTVSSTLLVDLFPAKSATATSLVNLARCGLSSIFIACLDKMVKHMTVGGCYTFMGAIVITANLMIFYLIRHSQEIMAKTQD</sequence>
<dbReference type="Proteomes" id="UP001165120">
    <property type="component" value="Unassembled WGS sequence"/>
</dbReference>
<keyword evidence="3 8" id="KW-0812">Transmembrane</keyword>
<feature type="transmembrane region" description="Helical" evidence="8">
    <location>
        <begin position="227"/>
        <end position="246"/>
    </location>
</feature>
<keyword evidence="5 8" id="KW-0472">Membrane</keyword>
<evidence type="ECO:0000256" key="6">
    <source>
        <dbReference type="ARBA" id="ARBA00038347"/>
    </source>
</evidence>
<comment type="caution">
    <text evidence="10">The sequence shown here is derived from an EMBL/GenBank/DDBJ whole genome shotgun (WGS) entry which is preliminary data.</text>
</comment>
<gene>
    <name evidence="10" type="ORF">Cboi02_000013700</name>
</gene>
<feature type="transmembrane region" description="Helical" evidence="8">
    <location>
        <begin position="540"/>
        <end position="561"/>
    </location>
</feature>
<dbReference type="InterPro" id="IPR011701">
    <property type="entry name" value="MFS"/>
</dbReference>
<feature type="transmembrane region" description="Helical" evidence="8">
    <location>
        <begin position="258"/>
        <end position="277"/>
    </location>
</feature>
<evidence type="ECO:0000256" key="3">
    <source>
        <dbReference type="ARBA" id="ARBA00022692"/>
    </source>
</evidence>
<evidence type="ECO:0000259" key="9">
    <source>
        <dbReference type="PROSITE" id="PS50850"/>
    </source>
</evidence>
<evidence type="ECO:0000313" key="10">
    <source>
        <dbReference type="EMBL" id="GME66685.1"/>
    </source>
</evidence>
<dbReference type="PANTHER" id="PTHR23502">
    <property type="entry name" value="MAJOR FACILITATOR SUPERFAMILY"/>
    <property type="match status" value="1"/>
</dbReference>
<evidence type="ECO:0000256" key="8">
    <source>
        <dbReference type="SAM" id="Phobius"/>
    </source>
</evidence>
<feature type="region of interest" description="Disordered" evidence="7">
    <location>
        <begin position="59"/>
        <end position="86"/>
    </location>
</feature>
<keyword evidence="11" id="KW-1185">Reference proteome</keyword>
<dbReference type="GO" id="GO:0140115">
    <property type="term" value="P:export across plasma membrane"/>
    <property type="evidence" value="ECO:0007669"/>
    <property type="project" value="UniProtKB-ARBA"/>
</dbReference>
<evidence type="ECO:0000256" key="5">
    <source>
        <dbReference type="ARBA" id="ARBA00023136"/>
    </source>
</evidence>
<dbReference type="InterPro" id="IPR036259">
    <property type="entry name" value="MFS_trans_sf"/>
</dbReference>
<keyword evidence="4 8" id="KW-1133">Transmembrane helix</keyword>
<comment type="subcellular location">
    <subcellularLocation>
        <location evidence="1">Membrane</location>
        <topology evidence="1">Multi-pass membrane protein</topology>
    </subcellularLocation>
</comment>
<feature type="region of interest" description="Disordered" evidence="7">
    <location>
        <begin position="1"/>
        <end position="26"/>
    </location>
</feature>